<keyword evidence="1 5" id="KW-0055">Arginine biosynthesis</keyword>
<dbReference type="UniPathway" id="UPA00068">
    <property type="reaction ID" value="UER00108"/>
</dbReference>
<evidence type="ECO:0000313" key="8">
    <source>
        <dbReference type="EMBL" id="AXA35270.1"/>
    </source>
</evidence>
<keyword evidence="2 5" id="KW-0028">Amino-acid biosynthesis</keyword>
<dbReference type="GO" id="GO:0005737">
    <property type="term" value="C:cytoplasm"/>
    <property type="evidence" value="ECO:0007669"/>
    <property type="project" value="UniProtKB-SubCell"/>
</dbReference>
<evidence type="ECO:0000256" key="6">
    <source>
        <dbReference type="PROSITE-ProRule" id="PRU10010"/>
    </source>
</evidence>
<dbReference type="PANTHER" id="PTHR32338">
    <property type="entry name" value="N-ACETYL-GAMMA-GLUTAMYL-PHOSPHATE REDUCTASE, CHLOROPLASTIC-RELATED-RELATED"/>
    <property type="match status" value="1"/>
</dbReference>
<dbReference type="Pfam" id="PF22698">
    <property type="entry name" value="Semialdhyde_dhC_1"/>
    <property type="match status" value="1"/>
</dbReference>
<dbReference type="GO" id="GO:0006526">
    <property type="term" value="P:L-arginine biosynthetic process"/>
    <property type="evidence" value="ECO:0007669"/>
    <property type="project" value="UniProtKB-UniRule"/>
</dbReference>
<feature type="domain" description="Semialdehyde dehydrogenase NAD-binding" evidence="7">
    <location>
        <begin position="8"/>
        <end position="145"/>
    </location>
</feature>
<feature type="active site" evidence="5 6">
    <location>
        <position position="153"/>
    </location>
</feature>
<comment type="pathway">
    <text evidence="5">Amino-acid biosynthesis; L-arginine biosynthesis; N(2)-acetyl-L-ornithine from L-glutamate: step 3/4.</text>
</comment>
<dbReference type="AlphaFoldDB" id="A0A2Z4Y2E7"/>
<dbReference type="SUPFAM" id="SSF51735">
    <property type="entry name" value="NAD(P)-binding Rossmann-fold domains"/>
    <property type="match status" value="1"/>
</dbReference>
<dbReference type="InterPro" id="IPR023013">
    <property type="entry name" value="AGPR_AS"/>
</dbReference>
<evidence type="ECO:0000256" key="2">
    <source>
        <dbReference type="ARBA" id="ARBA00022605"/>
    </source>
</evidence>
<dbReference type="PANTHER" id="PTHR32338:SF10">
    <property type="entry name" value="N-ACETYL-GAMMA-GLUTAMYL-PHOSPHATE REDUCTASE, CHLOROPLASTIC-RELATED"/>
    <property type="match status" value="1"/>
</dbReference>
<keyword evidence="5" id="KW-0963">Cytoplasm</keyword>
<comment type="similarity">
    <text evidence="5">Belongs to the NAGSA dehydrogenase family. Type 1 subfamily.</text>
</comment>
<reference evidence="8 9" key="1">
    <citation type="submission" date="2018-05" db="EMBL/GenBank/DDBJ databases">
        <title>A metagenomic window into the 2 km-deep terrestrial subsurface aquifer revealed taxonomically and functionally diverse microbial community comprising novel uncultured bacterial lineages.</title>
        <authorList>
            <person name="Kadnikov V.V."/>
            <person name="Mardanov A.V."/>
            <person name="Beletsky A.V."/>
            <person name="Banks D."/>
            <person name="Pimenov N.V."/>
            <person name="Frank Y.A."/>
            <person name="Karnachuk O.V."/>
            <person name="Ravin N.V."/>
        </authorList>
    </citation>
    <scope>NUCLEOTIDE SEQUENCE [LARGE SCALE GENOMIC DNA]</scope>
    <source>
        <strain evidence="8">BY</strain>
    </source>
</reference>
<comment type="subcellular location">
    <subcellularLocation>
        <location evidence="5">Cytoplasm</location>
    </subcellularLocation>
</comment>
<dbReference type="Gene3D" id="3.30.360.10">
    <property type="entry name" value="Dihydrodipicolinate Reductase, domain 2"/>
    <property type="match status" value="1"/>
</dbReference>
<dbReference type="PROSITE" id="PS01224">
    <property type="entry name" value="ARGC"/>
    <property type="match status" value="1"/>
</dbReference>
<dbReference type="Gene3D" id="3.40.50.720">
    <property type="entry name" value="NAD(P)-binding Rossmann-like Domain"/>
    <property type="match status" value="1"/>
</dbReference>
<sequence>MAKSKKIAVGIIGGAGLGAGRLIDILSRHPAVHLRTIVSESSPGAPVWTSHSHLRDLPHKFEGFDLKALKKCDVVFSCKRPGETFPFIAELLDSSVRFIDLSADYRLKNPDDYPQWYGISHPFPKLLKQAVYGLPEWYREKIRTARIVANPGCYTTTAILACAPILAAGFGRKSPVVIDAISGVSGAGRAAKAENLFIAVAENVRTYRVGSHQHTPEIEQELSALASRRIRGKKAGSPASASESVRVLFVPHVGPYKVGIMANCYLKVTEDEVLPTDEELYEILLSAYKDEPFVRVYPPNSLPQIEAVWGTNYCDIGAKVDPRTRTIVVISVTDNLVKGAAGQAVQNMNIMFGVSETTALVGRL</sequence>
<dbReference type="Proteomes" id="UP000262583">
    <property type="component" value="Chromosome"/>
</dbReference>
<keyword evidence="4 5" id="KW-0560">Oxidoreductase</keyword>
<dbReference type="GO" id="GO:0003942">
    <property type="term" value="F:N-acetyl-gamma-glutamyl-phosphate reductase activity"/>
    <property type="evidence" value="ECO:0007669"/>
    <property type="project" value="UniProtKB-UniRule"/>
</dbReference>
<dbReference type="HAMAP" id="MF_00150">
    <property type="entry name" value="ArgC_type1"/>
    <property type="match status" value="1"/>
</dbReference>
<evidence type="ECO:0000256" key="1">
    <source>
        <dbReference type="ARBA" id="ARBA00022571"/>
    </source>
</evidence>
<proteinExistence type="inferred from homology"/>
<accession>A0A2Z4Y2E7</accession>
<evidence type="ECO:0000259" key="7">
    <source>
        <dbReference type="SMART" id="SM00859"/>
    </source>
</evidence>
<comment type="function">
    <text evidence="5">Catalyzes the NADPH-dependent reduction of N-acetyl-5-glutamyl phosphate to yield N-acetyl-L-glutamate 5-semialdehyde.</text>
</comment>
<dbReference type="SUPFAM" id="SSF55347">
    <property type="entry name" value="Glyceraldehyde-3-phosphate dehydrogenase-like, C-terminal domain"/>
    <property type="match status" value="1"/>
</dbReference>
<evidence type="ECO:0000256" key="5">
    <source>
        <dbReference type="HAMAP-Rule" id="MF_00150"/>
    </source>
</evidence>
<dbReference type="NCBIfam" id="TIGR01850">
    <property type="entry name" value="argC"/>
    <property type="match status" value="1"/>
</dbReference>
<keyword evidence="3 5" id="KW-0521">NADP</keyword>
<dbReference type="InterPro" id="IPR058924">
    <property type="entry name" value="AGPR_dimerisation_dom"/>
</dbReference>
<dbReference type="EC" id="1.2.1.38" evidence="5"/>
<dbReference type="KEGG" id="schv:BRCON_0493"/>
<evidence type="ECO:0000313" key="9">
    <source>
        <dbReference type="Proteomes" id="UP000262583"/>
    </source>
</evidence>
<gene>
    <name evidence="5" type="primary">argC</name>
    <name evidence="8" type="ORF">BRCON_0493</name>
</gene>
<dbReference type="GO" id="GO:0070401">
    <property type="term" value="F:NADP+ binding"/>
    <property type="evidence" value="ECO:0007669"/>
    <property type="project" value="InterPro"/>
</dbReference>
<dbReference type="CDD" id="cd17895">
    <property type="entry name" value="AGPR_1_N"/>
    <property type="match status" value="1"/>
</dbReference>
<dbReference type="InterPro" id="IPR000534">
    <property type="entry name" value="Semialdehyde_DH_NAD-bd"/>
</dbReference>
<dbReference type="InterPro" id="IPR050085">
    <property type="entry name" value="AGPR"/>
</dbReference>
<protein>
    <recommendedName>
        <fullName evidence="5">N-acetyl-gamma-glutamyl-phosphate reductase</fullName>
        <shortName evidence="5">AGPR</shortName>
        <ecNumber evidence="5">1.2.1.38</ecNumber>
    </recommendedName>
    <alternativeName>
        <fullName evidence="5">N-acetyl-glutamate semialdehyde dehydrogenase</fullName>
        <shortName evidence="5">NAGSA dehydrogenase</shortName>
    </alternativeName>
</protein>
<dbReference type="SMART" id="SM00859">
    <property type="entry name" value="Semialdhyde_dh"/>
    <property type="match status" value="1"/>
</dbReference>
<dbReference type="GO" id="GO:0051287">
    <property type="term" value="F:NAD binding"/>
    <property type="evidence" value="ECO:0007669"/>
    <property type="project" value="InterPro"/>
</dbReference>
<dbReference type="Pfam" id="PF01118">
    <property type="entry name" value="Semialdhyde_dh"/>
    <property type="match status" value="1"/>
</dbReference>
<dbReference type="InterPro" id="IPR000706">
    <property type="entry name" value="AGPR_type-1"/>
</dbReference>
<evidence type="ECO:0000256" key="4">
    <source>
        <dbReference type="ARBA" id="ARBA00023002"/>
    </source>
</evidence>
<dbReference type="EMBL" id="CP030759">
    <property type="protein sequence ID" value="AXA35270.1"/>
    <property type="molecule type" value="Genomic_DNA"/>
</dbReference>
<dbReference type="CDD" id="cd23934">
    <property type="entry name" value="AGPR_1_C"/>
    <property type="match status" value="1"/>
</dbReference>
<name>A0A2Z4Y2E7_SUMC1</name>
<organism evidence="8 9">
    <name type="scientific">Sumerlaea chitinivorans</name>
    <dbReference type="NCBI Taxonomy" id="2250252"/>
    <lineage>
        <taxon>Bacteria</taxon>
        <taxon>Candidatus Sumerlaeota</taxon>
        <taxon>Candidatus Sumerlaeia</taxon>
        <taxon>Candidatus Sumerlaeales</taxon>
        <taxon>Candidatus Sumerlaeaceae</taxon>
        <taxon>Candidatus Sumerlaea</taxon>
    </lineage>
</organism>
<dbReference type="InterPro" id="IPR036291">
    <property type="entry name" value="NAD(P)-bd_dom_sf"/>
</dbReference>
<comment type="catalytic activity">
    <reaction evidence="5">
        <text>N-acetyl-L-glutamate 5-semialdehyde + phosphate + NADP(+) = N-acetyl-L-glutamyl 5-phosphate + NADPH + H(+)</text>
        <dbReference type="Rhea" id="RHEA:21588"/>
        <dbReference type="ChEBI" id="CHEBI:15378"/>
        <dbReference type="ChEBI" id="CHEBI:29123"/>
        <dbReference type="ChEBI" id="CHEBI:43474"/>
        <dbReference type="ChEBI" id="CHEBI:57783"/>
        <dbReference type="ChEBI" id="CHEBI:57936"/>
        <dbReference type="ChEBI" id="CHEBI:58349"/>
        <dbReference type="EC" id="1.2.1.38"/>
    </reaction>
</comment>
<evidence type="ECO:0000256" key="3">
    <source>
        <dbReference type="ARBA" id="ARBA00022857"/>
    </source>
</evidence>